<evidence type="ECO:0000259" key="2">
    <source>
        <dbReference type="PROSITE" id="PS50132"/>
    </source>
</evidence>
<feature type="region of interest" description="Disordered" evidence="1">
    <location>
        <begin position="54"/>
        <end position="109"/>
    </location>
</feature>
<dbReference type="OrthoDB" id="196547at2759"/>
<feature type="region of interest" description="Disordered" evidence="1">
    <location>
        <begin position="251"/>
        <end position="277"/>
    </location>
</feature>
<dbReference type="CDD" id="cd07440">
    <property type="entry name" value="RGS"/>
    <property type="match status" value="1"/>
</dbReference>
<name>A0A9W8KW28_9FUNG</name>
<sequence length="670" mass="72080">MHNSQASTSSAGKATSATVLYGQSAQPCKRKPAAASTRPPFTCSASHYAANTQVPIRRSLSGDNMPSGQMRNSGSHTTRSHQRTTSASSLTSATLASITEGPSSPIAKRTGRFASALRSGLRKNSVLHTGLWPSSRARAATHAAQEYILPTPPTVSSPSVRCSSGVLSENSLESPTTLSSPSCCSGSNGTDADAGVGADAGNGNGSLPYLSLSCTLPSPPPTASTNASHHLSGASTIPLYSLTVSACTSDNQPPYSLHESDGNGATPAPGTFRPRKRSLSVGGENACRDFFARQIEQYGLQSLLTSPVAACYFMASTISSYSPETLLFYLEAEHYRTANFASEDRRIRYAKGLYKAFISHRAPLEINISHGMRQHIMQALRVDGAVTTSMFKETQDHAYALLEQDYYLFRQRPLFHRMMAELSASPTAGSSSSRKETRSQHLRAVSAVYDALSKTYGVHTLPASKSKLVESEIPTFTKFADMDLTSTDLKTTLPAWLCRTTMRLIDTPMPTSFDELCKLQRCGGETSAQANYTRPTTTACSAHQGSASSQATKLQTSSSQSPSQLSLVILSPAMPVQNERSQKTEDQVQSISEPKANIESAGACAGNASVKVKSTKKANKQKSLQRMRFRFQTEPESAGRQTSGSELRKGQMPTKSRWESLWSTRRRKAT</sequence>
<dbReference type="SUPFAM" id="SSF48097">
    <property type="entry name" value="Regulator of G-protein signaling, RGS"/>
    <property type="match status" value="1"/>
</dbReference>
<dbReference type="Proteomes" id="UP001151518">
    <property type="component" value="Unassembled WGS sequence"/>
</dbReference>
<gene>
    <name evidence="3" type="ORF">GGI25_005051</name>
</gene>
<dbReference type="PANTHER" id="PTHR10845">
    <property type="entry name" value="REGULATOR OF G PROTEIN SIGNALING"/>
    <property type="match status" value="1"/>
</dbReference>
<evidence type="ECO:0000256" key="1">
    <source>
        <dbReference type="SAM" id="MobiDB-lite"/>
    </source>
</evidence>
<feature type="region of interest" description="Disordered" evidence="1">
    <location>
        <begin position="614"/>
        <end position="670"/>
    </location>
</feature>
<reference evidence="3" key="1">
    <citation type="submission" date="2022-07" db="EMBL/GenBank/DDBJ databases">
        <title>Phylogenomic reconstructions and comparative analyses of Kickxellomycotina fungi.</title>
        <authorList>
            <person name="Reynolds N.K."/>
            <person name="Stajich J.E."/>
            <person name="Barry K."/>
            <person name="Grigoriev I.V."/>
            <person name="Crous P."/>
            <person name="Smith M.E."/>
        </authorList>
    </citation>
    <scope>NUCLEOTIDE SEQUENCE</scope>
    <source>
        <strain evidence="3">NRRL 3115</strain>
    </source>
</reference>
<dbReference type="InterPro" id="IPR036305">
    <property type="entry name" value="RGS_sf"/>
</dbReference>
<organism evidence="3 4">
    <name type="scientific">Coemansia spiralis</name>
    <dbReference type="NCBI Taxonomy" id="417178"/>
    <lineage>
        <taxon>Eukaryota</taxon>
        <taxon>Fungi</taxon>
        <taxon>Fungi incertae sedis</taxon>
        <taxon>Zoopagomycota</taxon>
        <taxon>Kickxellomycotina</taxon>
        <taxon>Kickxellomycetes</taxon>
        <taxon>Kickxellales</taxon>
        <taxon>Kickxellaceae</taxon>
        <taxon>Coemansia</taxon>
    </lineage>
</organism>
<dbReference type="AlphaFoldDB" id="A0A9W8KW28"/>
<dbReference type="EMBL" id="JANBTW010000080">
    <property type="protein sequence ID" value="KAJ2672553.1"/>
    <property type="molecule type" value="Genomic_DNA"/>
</dbReference>
<feature type="compositionally biased region" description="Low complexity" evidence="1">
    <location>
        <begin position="73"/>
        <end position="99"/>
    </location>
</feature>
<dbReference type="Pfam" id="PF00615">
    <property type="entry name" value="RGS"/>
    <property type="match status" value="1"/>
</dbReference>
<evidence type="ECO:0000313" key="4">
    <source>
        <dbReference type="Proteomes" id="UP001151518"/>
    </source>
</evidence>
<proteinExistence type="predicted"/>
<protein>
    <recommendedName>
        <fullName evidence="2">RGS domain-containing protein</fullName>
    </recommendedName>
</protein>
<evidence type="ECO:0000313" key="3">
    <source>
        <dbReference type="EMBL" id="KAJ2672553.1"/>
    </source>
</evidence>
<feature type="compositionally biased region" description="Basic residues" evidence="1">
    <location>
        <begin position="614"/>
        <end position="629"/>
    </location>
</feature>
<dbReference type="Gene3D" id="1.10.167.10">
    <property type="entry name" value="Regulator of G-protein Signalling 4, domain 2"/>
    <property type="match status" value="1"/>
</dbReference>
<feature type="compositionally biased region" description="Polar residues" evidence="1">
    <location>
        <begin position="61"/>
        <end position="72"/>
    </location>
</feature>
<dbReference type="PROSITE" id="PS50132">
    <property type="entry name" value="RGS"/>
    <property type="match status" value="1"/>
</dbReference>
<dbReference type="SMART" id="SM00315">
    <property type="entry name" value="RGS"/>
    <property type="match status" value="1"/>
</dbReference>
<comment type="caution">
    <text evidence="3">The sequence shown here is derived from an EMBL/GenBank/DDBJ whole genome shotgun (WGS) entry which is preliminary data.</text>
</comment>
<dbReference type="PANTHER" id="PTHR10845:SF192">
    <property type="entry name" value="DOUBLE HIT, ISOFORM B"/>
    <property type="match status" value="1"/>
</dbReference>
<accession>A0A9W8KW28</accession>
<feature type="domain" description="RGS" evidence="2">
    <location>
        <begin position="299"/>
        <end position="407"/>
    </location>
</feature>
<dbReference type="InterPro" id="IPR016137">
    <property type="entry name" value="RGS"/>
</dbReference>
<dbReference type="InterPro" id="IPR044926">
    <property type="entry name" value="RGS_subdomain_2"/>
</dbReference>